<reference evidence="12" key="1">
    <citation type="journal article" date="2019" name="Int. J. Syst. Evol. Microbiol.">
        <title>The Global Catalogue of Microorganisms (GCM) 10K type strain sequencing project: providing services to taxonomists for standard genome sequencing and annotation.</title>
        <authorList>
            <consortium name="The Broad Institute Genomics Platform"/>
            <consortium name="The Broad Institute Genome Sequencing Center for Infectious Disease"/>
            <person name="Wu L."/>
            <person name="Ma J."/>
        </authorList>
    </citation>
    <scope>NUCLEOTIDE SEQUENCE [LARGE SCALE GENOMIC DNA]</scope>
    <source>
        <strain evidence="12">CCUG 58728</strain>
    </source>
</reference>
<dbReference type="InterPro" id="IPR003385">
    <property type="entry name" value="Glyco_hydro_77"/>
</dbReference>
<evidence type="ECO:0000256" key="1">
    <source>
        <dbReference type="ARBA" id="ARBA00000439"/>
    </source>
</evidence>
<dbReference type="Proteomes" id="UP001595901">
    <property type="component" value="Unassembled WGS sequence"/>
</dbReference>
<evidence type="ECO:0000256" key="8">
    <source>
        <dbReference type="ARBA" id="ARBA00031423"/>
    </source>
</evidence>
<dbReference type="Gene3D" id="3.20.20.80">
    <property type="entry name" value="Glycosidases"/>
    <property type="match status" value="1"/>
</dbReference>
<evidence type="ECO:0000256" key="9">
    <source>
        <dbReference type="ARBA" id="ARBA00031501"/>
    </source>
</evidence>
<evidence type="ECO:0000256" key="6">
    <source>
        <dbReference type="ARBA" id="ARBA00022679"/>
    </source>
</evidence>
<dbReference type="InterPro" id="IPR017853">
    <property type="entry name" value="GH"/>
</dbReference>
<evidence type="ECO:0000256" key="4">
    <source>
        <dbReference type="ARBA" id="ARBA00020295"/>
    </source>
</evidence>
<comment type="catalytic activity">
    <reaction evidence="1 10">
        <text>Transfers a segment of a (1-&gt;4)-alpha-D-glucan to a new position in an acceptor, which may be glucose or a (1-&gt;4)-alpha-D-glucan.</text>
        <dbReference type="EC" id="2.4.1.25"/>
    </reaction>
</comment>
<dbReference type="NCBIfam" id="NF011078">
    <property type="entry name" value="PRK14508.1-1"/>
    <property type="match status" value="1"/>
</dbReference>
<evidence type="ECO:0000256" key="3">
    <source>
        <dbReference type="ARBA" id="ARBA00012560"/>
    </source>
</evidence>
<keyword evidence="7 10" id="KW-0119">Carbohydrate metabolism</keyword>
<sequence>MAKRKSGVLMHITSLAGKRGIGSFGRSAYDFVDFLVETKQTYWQILPLTTTSYGDSPYQSFSAIAGNTNLIDLDFLIADGWLKESDLQGINFGDYPEEVDYGLLFRVRRPLLEKAARTFLANANALANLAAFEAENKSWLQDYAEFMAIKEHFDQKALQNWDDSKAILRDESTLTKLRQNLAEIIDYHKVTQFFFFQQWQALKSYANKAGIQIIGDMPIYVSADSVEMWTMPELFKTDSNRKPLYVAGVPADEFSDEGQYWGNPIYDWPAHKTSGYAWWIYRIKESLKLYDLIRIDHFKGFSDFWQVDASQNTARYGNWQPGPGYDLFRAIKNELGELPIIAENLGYIDEKAEKLLADTAFPGMKILEFGLQGPDENNLDLPHFYTSNSIAYTGTHDNEVVRGWYENLSEQARIYTDAYTHRSAGEPVTQALLRTLYASVSDVVIATMQDILDLPANTRMNTPNTVGNNWKWRMTTDQLTRDRKEFLKEITERYHRGRTL</sequence>
<gene>
    <name evidence="11" type="primary">malQ</name>
    <name evidence="11" type="ORF">ACFOSE_06155</name>
</gene>
<dbReference type="EMBL" id="JBHSAC010000052">
    <property type="protein sequence ID" value="MFC3932352.1"/>
    <property type="molecule type" value="Genomic_DNA"/>
</dbReference>
<dbReference type="PANTHER" id="PTHR32438">
    <property type="entry name" value="4-ALPHA-GLUCANOTRANSFERASE DPE1, CHLOROPLASTIC/AMYLOPLASTIC"/>
    <property type="match status" value="1"/>
</dbReference>
<dbReference type="GO" id="GO:0004134">
    <property type="term" value="F:4-alpha-glucanotransferase activity"/>
    <property type="evidence" value="ECO:0007669"/>
    <property type="project" value="UniProtKB-EC"/>
</dbReference>
<evidence type="ECO:0000313" key="12">
    <source>
        <dbReference type="Proteomes" id="UP001595901"/>
    </source>
</evidence>
<protein>
    <recommendedName>
        <fullName evidence="4 10">4-alpha-glucanotransferase</fullName>
        <ecNumber evidence="3 10">2.4.1.25</ecNumber>
    </recommendedName>
    <alternativeName>
        <fullName evidence="8 10">Amylomaltase</fullName>
    </alternativeName>
    <alternativeName>
        <fullName evidence="9 10">Disproportionating enzyme</fullName>
    </alternativeName>
</protein>
<dbReference type="Pfam" id="PF02446">
    <property type="entry name" value="Glyco_hydro_77"/>
    <property type="match status" value="1"/>
</dbReference>
<name>A0ABV8D209_9STRE</name>
<evidence type="ECO:0000256" key="2">
    <source>
        <dbReference type="ARBA" id="ARBA00005684"/>
    </source>
</evidence>
<keyword evidence="5 10" id="KW-0328">Glycosyltransferase</keyword>
<organism evidence="11 12">
    <name type="scientific">Streptococcus dentapri</name>
    <dbReference type="NCBI Taxonomy" id="573564"/>
    <lineage>
        <taxon>Bacteria</taxon>
        <taxon>Bacillati</taxon>
        <taxon>Bacillota</taxon>
        <taxon>Bacilli</taxon>
        <taxon>Lactobacillales</taxon>
        <taxon>Streptococcaceae</taxon>
        <taxon>Streptococcus</taxon>
    </lineage>
</organism>
<comment type="similarity">
    <text evidence="2 10">Belongs to the disproportionating enzyme family.</text>
</comment>
<dbReference type="PANTHER" id="PTHR32438:SF5">
    <property type="entry name" value="4-ALPHA-GLUCANOTRANSFERASE DPE1, CHLOROPLASTIC_AMYLOPLASTIC"/>
    <property type="match status" value="1"/>
</dbReference>
<proteinExistence type="inferred from homology"/>
<evidence type="ECO:0000256" key="7">
    <source>
        <dbReference type="ARBA" id="ARBA00023277"/>
    </source>
</evidence>
<keyword evidence="12" id="KW-1185">Reference proteome</keyword>
<dbReference type="NCBIfam" id="NF011080">
    <property type="entry name" value="PRK14508.1-3"/>
    <property type="match status" value="1"/>
</dbReference>
<dbReference type="SUPFAM" id="SSF51445">
    <property type="entry name" value="(Trans)glycosidases"/>
    <property type="match status" value="1"/>
</dbReference>
<keyword evidence="6 10" id="KW-0808">Transferase</keyword>
<evidence type="ECO:0000256" key="5">
    <source>
        <dbReference type="ARBA" id="ARBA00022676"/>
    </source>
</evidence>
<accession>A0ABV8D209</accession>
<dbReference type="EC" id="2.4.1.25" evidence="3 10"/>
<evidence type="ECO:0000313" key="11">
    <source>
        <dbReference type="EMBL" id="MFC3932352.1"/>
    </source>
</evidence>
<dbReference type="NCBIfam" id="TIGR00217">
    <property type="entry name" value="malQ"/>
    <property type="match status" value="1"/>
</dbReference>
<comment type="caution">
    <text evidence="11">The sequence shown here is derived from an EMBL/GenBank/DDBJ whole genome shotgun (WGS) entry which is preliminary data.</text>
</comment>
<dbReference type="RefSeq" id="WP_380431700.1">
    <property type="nucleotide sequence ID" value="NZ_JBHSAC010000052.1"/>
</dbReference>
<evidence type="ECO:0000256" key="10">
    <source>
        <dbReference type="RuleBase" id="RU361207"/>
    </source>
</evidence>